<name>A0A1J7J4U4_9PEZI</name>
<accession>A0A1J7J4U4</accession>
<reference evidence="2 3" key="1">
    <citation type="submission" date="2016-10" db="EMBL/GenBank/DDBJ databases">
        <title>Draft genome sequence of Coniochaeta ligniaria NRRL30616, a lignocellulolytic fungus for bioabatement of inhibitors in plant biomass hydrolysates.</title>
        <authorList>
            <consortium name="DOE Joint Genome Institute"/>
            <person name="Jimenez D.J."/>
            <person name="Hector R.E."/>
            <person name="Riley R."/>
            <person name="Sun H."/>
            <person name="Grigoriev I.V."/>
            <person name="Van Elsas J.D."/>
            <person name="Nichols N.N."/>
        </authorList>
    </citation>
    <scope>NUCLEOTIDE SEQUENCE [LARGE SCALE GENOMIC DNA]</scope>
    <source>
        <strain evidence="2 3">NRRL 30616</strain>
    </source>
</reference>
<organism evidence="2 3">
    <name type="scientific">Coniochaeta ligniaria NRRL 30616</name>
    <dbReference type="NCBI Taxonomy" id="1408157"/>
    <lineage>
        <taxon>Eukaryota</taxon>
        <taxon>Fungi</taxon>
        <taxon>Dikarya</taxon>
        <taxon>Ascomycota</taxon>
        <taxon>Pezizomycotina</taxon>
        <taxon>Sordariomycetes</taxon>
        <taxon>Sordariomycetidae</taxon>
        <taxon>Coniochaetales</taxon>
        <taxon>Coniochaetaceae</taxon>
        <taxon>Coniochaeta</taxon>
    </lineage>
</organism>
<protein>
    <recommendedName>
        <fullName evidence="4">Secreted protein</fullName>
    </recommendedName>
</protein>
<evidence type="ECO:0000313" key="2">
    <source>
        <dbReference type="EMBL" id="OIW28313.1"/>
    </source>
</evidence>
<dbReference type="InParanoid" id="A0A1J7J4U4"/>
<keyword evidence="3" id="KW-1185">Reference proteome</keyword>
<evidence type="ECO:0000256" key="1">
    <source>
        <dbReference type="SAM" id="SignalP"/>
    </source>
</evidence>
<dbReference type="EMBL" id="KV875098">
    <property type="protein sequence ID" value="OIW28313.1"/>
    <property type="molecule type" value="Genomic_DNA"/>
</dbReference>
<evidence type="ECO:0008006" key="4">
    <source>
        <dbReference type="Google" id="ProtNLM"/>
    </source>
</evidence>
<proteinExistence type="predicted"/>
<evidence type="ECO:0000313" key="3">
    <source>
        <dbReference type="Proteomes" id="UP000182658"/>
    </source>
</evidence>
<feature type="chain" id="PRO_5012678911" description="Secreted protein" evidence="1">
    <location>
        <begin position="28"/>
        <end position="75"/>
    </location>
</feature>
<keyword evidence="1" id="KW-0732">Signal</keyword>
<feature type="signal peptide" evidence="1">
    <location>
        <begin position="1"/>
        <end position="27"/>
    </location>
</feature>
<dbReference type="Proteomes" id="UP000182658">
    <property type="component" value="Unassembled WGS sequence"/>
</dbReference>
<dbReference type="AlphaFoldDB" id="A0A1J7J4U4"/>
<sequence length="75" mass="8384">MVPGHVTVPRGRVWNVLVSALLRSFLASSVPETAPGELKSPWWYTPRLSITTLTYWPSNDSRDNAMKAPGNKSTW</sequence>
<gene>
    <name evidence="2" type="ORF">CONLIGDRAFT_372461</name>
</gene>